<comment type="function">
    <text evidence="1">Produces ATP from ADP in the presence of a proton gradient across the membrane. The gamma chain is believed to be important in regulating ATPase activity and the flow of protons through the CF(0) complex.</text>
</comment>
<comment type="subcellular location">
    <subcellularLocation>
        <location evidence="2">Membrane</location>
        <topology evidence="2">Peripheral membrane protein</topology>
    </subcellularLocation>
</comment>
<evidence type="ECO:0000256" key="2">
    <source>
        <dbReference type="ARBA" id="ARBA00004170"/>
    </source>
</evidence>
<dbReference type="STRING" id="1802597.A2Z24_01075"/>
<dbReference type="Gene3D" id="3.40.1380.10">
    <property type="match status" value="1"/>
</dbReference>
<gene>
    <name evidence="10" type="ORF">A2Z24_01075</name>
</gene>
<keyword evidence="5" id="KW-0375">Hydrogen ion transport</keyword>
<evidence type="ECO:0000256" key="6">
    <source>
        <dbReference type="ARBA" id="ARBA00023065"/>
    </source>
</evidence>
<reference evidence="10 11" key="1">
    <citation type="journal article" date="2016" name="Nat. Commun.">
        <title>Thousands of microbial genomes shed light on interconnected biogeochemical processes in an aquifer system.</title>
        <authorList>
            <person name="Anantharaman K."/>
            <person name="Brown C.T."/>
            <person name="Hug L.A."/>
            <person name="Sharon I."/>
            <person name="Castelle C.J."/>
            <person name="Probst A.J."/>
            <person name="Thomas B.C."/>
            <person name="Singh A."/>
            <person name="Wilkins M.J."/>
            <person name="Karaoz U."/>
            <person name="Brodie E.L."/>
            <person name="Williams K.H."/>
            <person name="Hubbard S.S."/>
            <person name="Banfield J.F."/>
        </authorList>
    </citation>
    <scope>NUCLEOTIDE SEQUENCE [LARGE SCALE GENOMIC DNA]</scope>
</reference>
<evidence type="ECO:0000256" key="5">
    <source>
        <dbReference type="ARBA" id="ARBA00022781"/>
    </source>
</evidence>
<evidence type="ECO:0000313" key="10">
    <source>
        <dbReference type="EMBL" id="OGY26671.1"/>
    </source>
</evidence>
<evidence type="ECO:0008006" key="12">
    <source>
        <dbReference type="Google" id="ProtNLM"/>
    </source>
</evidence>
<dbReference type="GO" id="GO:0045259">
    <property type="term" value="C:proton-transporting ATP synthase complex"/>
    <property type="evidence" value="ECO:0007669"/>
    <property type="project" value="UniProtKB-KW"/>
</dbReference>
<organism evidence="10 11">
    <name type="scientific">Candidatus Woykebacteria bacterium RBG_16_44_10</name>
    <dbReference type="NCBI Taxonomy" id="1802597"/>
    <lineage>
        <taxon>Bacteria</taxon>
        <taxon>Candidatus Woykeibacteriota</taxon>
    </lineage>
</organism>
<keyword evidence="6" id="KW-0406">Ion transport</keyword>
<evidence type="ECO:0000256" key="9">
    <source>
        <dbReference type="ARBA" id="ARBA00023310"/>
    </source>
</evidence>
<keyword evidence="9" id="KW-0066">ATP synthesis</keyword>
<accession>A0A1G1WGE3</accession>
<dbReference type="AlphaFoldDB" id="A0A1G1WGE3"/>
<protein>
    <recommendedName>
        <fullName evidence="12">ATP synthase gamma chain</fullName>
    </recommendedName>
</protein>
<name>A0A1G1WGE3_9BACT</name>
<dbReference type="SUPFAM" id="SSF52943">
    <property type="entry name" value="ATP synthase (F1-ATPase), gamma subunit"/>
    <property type="match status" value="1"/>
</dbReference>
<keyword evidence="8" id="KW-0139">CF(1)</keyword>
<evidence type="ECO:0000256" key="3">
    <source>
        <dbReference type="ARBA" id="ARBA00007681"/>
    </source>
</evidence>
<dbReference type="PRINTS" id="PR00126">
    <property type="entry name" value="ATPASEGAMMA"/>
</dbReference>
<evidence type="ECO:0000256" key="7">
    <source>
        <dbReference type="ARBA" id="ARBA00023136"/>
    </source>
</evidence>
<dbReference type="GO" id="GO:0046933">
    <property type="term" value="F:proton-transporting ATP synthase activity, rotational mechanism"/>
    <property type="evidence" value="ECO:0007669"/>
    <property type="project" value="InterPro"/>
</dbReference>
<evidence type="ECO:0000313" key="11">
    <source>
        <dbReference type="Proteomes" id="UP000177588"/>
    </source>
</evidence>
<comment type="caution">
    <text evidence="10">The sequence shown here is derived from an EMBL/GenBank/DDBJ whole genome shotgun (WGS) entry which is preliminary data.</text>
</comment>
<keyword evidence="7" id="KW-0472">Membrane</keyword>
<evidence type="ECO:0000256" key="1">
    <source>
        <dbReference type="ARBA" id="ARBA00003456"/>
    </source>
</evidence>
<evidence type="ECO:0000256" key="8">
    <source>
        <dbReference type="ARBA" id="ARBA00023196"/>
    </source>
</evidence>
<evidence type="ECO:0000256" key="4">
    <source>
        <dbReference type="ARBA" id="ARBA00022448"/>
    </source>
</evidence>
<comment type="similarity">
    <text evidence="3">Belongs to the ATPase gamma chain family.</text>
</comment>
<dbReference type="Gene3D" id="1.10.287.80">
    <property type="entry name" value="ATP synthase, gamma subunit, helix hairpin domain"/>
    <property type="match status" value="1"/>
</dbReference>
<dbReference type="EMBL" id="MHCT01000001">
    <property type="protein sequence ID" value="OGY26671.1"/>
    <property type="molecule type" value="Genomic_DNA"/>
</dbReference>
<dbReference type="InterPro" id="IPR035968">
    <property type="entry name" value="ATP_synth_F1_ATPase_gsu"/>
</dbReference>
<keyword evidence="4" id="KW-0813">Transport</keyword>
<dbReference type="InterPro" id="IPR000131">
    <property type="entry name" value="ATP_synth_F1_gsu"/>
</dbReference>
<dbReference type="Proteomes" id="UP000177588">
    <property type="component" value="Unassembled WGS sequence"/>
</dbReference>
<dbReference type="Pfam" id="PF00231">
    <property type="entry name" value="ATP-synt"/>
    <property type="match status" value="1"/>
</dbReference>
<sequence length="291" mass="33443">MLSNKELKENLEAVSAIKDITRVYQEISSLRMNQLKDGVSKTREFLDGIAEVYNHAKSAYVAALQRQLISRKLNWKALSFVRRNAKTILVFLSANEHLYGSLILNVWDKFIADFKKSNADAAVVGAFGKYLMKNEEERKGIFYFDLDDDKPKAIQVNKVISHISKYEQIIVYYGQLVSILNQLPAKSQITGGVDVEKPALAAKNYLFEPSPQKILEFFETEIIDALFSQKVFEHQLARFAARMVAMDQATENANLALNKLDREYKGFRRKSLNKKQLEVFAGFELWQREEQ</sequence>
<proteinExistence type="inferred from homology"/>